<feature type="transmembrane region" description="Helical" evidence="7">
    <location>
        <begin position="128"/>
        <end position="147"/>
    </location>
</feature>
<evidence type="ECO:0000256" key="1">
    <source>
        <dbReference type="ARBA" id="ARBA00004141"/>
    </source>
</evidence>
<keyword evidence="3 7" id="KW-0812">Transmembrane</keyword>
<evidence type="ECO:0000256" key="5">
    <source>
        <dbReference type="ARBA" id="ARBA00023136"/>
    </source>
</evidence>
<dbReference type="PANTHER" id="PTHR43791">
    <property type="entry name" value="PERMEASE-RELATED"/>
    <property type="match status" value="1"/>
</dbReference>
<proteinExistence type="predicted"/>
<protein>
    <recommendedName>
        <fullName evidence="8">Major facilitator superfamily (MFS) profile domain-containing protein</fullName>
    </recommendedName>
</protein>
<name>A0ABR3Q712_9TREE</name>
<dbReference type="InterPro" id="IPR011701">
    <property type="entry name" value="MFS"/>
</dbReference>
<organism evidence="9 10">
    <name type="scientific">Vanrija albida</name>
    <dbReference type="NCBI Taxonomy" id="181172"/>
    <lineage>
        <taxon>Eukaryota</taxon>
        <taxon>Fungi</taxon>
        <taxon>Dikarya</taxon>
        <taxon>Basidiomycota</taxon>
        <taxon>Agaricomycotina</taxon>
        <taxon>Tremellomycetes</taxon>
        <taxon>Trichosporonales</taxon>
        <taxon>Trichosporonaceae</taxon>
        <taxon>Vanrija</taxon>
    </lineage>
</organism>
<dbReference type="Gene3D" id="1.20.1250.20">
    <property type="entry name" value="MFS general substrate transporter like domains"/>
    <property type="match status" value="2"/>
</dbReference>
<reference evidence="9 10" key="1">
    <citation type="submission" date="2023-08" db="EMBL/GenBank/DDBJ databases">
        <title>Annotated Genome Sequence of Vanrija albida AlHP1.</title>
        <authorList>
            <person name="Herzog R."/>
        </authorList>
    </citation>
    <scope>NUCLEOTIDE SEQUENCE [LARGE SCALE GENOMIC DNA]</scope>
    <source>
        <strain evidence="9 10">AlHP1</strain>
    </source>
</reference>
<evidence type="ECO:0000256" key="2">
    <source>
        <dbReference type="ARBA" id="ARBA00022448"/>
    </source>
</evidence>
<evidence type="ECO:0000256" key="6">
    <source>
        <dbReference type="SAM" id="MobiDB-lite"/>
    </source>
</evidence>
<dbReference type="SUPFAM" id="SSF103473">
    <property type="entry name" value="MFS general substrate transporter"/>
    <property type="match status" value="1"/>
</dbReference>
<dbReference type="PROSITE" id="PS50850">
    <property type="entry name" value="MFS"/>
    <property type="match status" value="1"/>
</dbReference>
<comment type="subcellular location">
    <subcellularLocation>
        <location evidence="1">Membrane</location>
        <topology evidence="1">Multi-pass membrane protein</topology>
    </subcellularLocation>
</comment>
<evidence type="ECO:0000259" key="8">
    <source>
        <dbReference type="PROSITE" id="PS50850"/>
    </source>
</evidence>
<feature type="transmembrane region" description="Helical" evidence="7">
    <location>
        <begin position="370"/>
        <end position="388"/>
    </location>
</feature>
<dbReference type="PANTHER" id="PTHR43791:SF39">
    <property type="entry name" value="TRANSPORTER LIZ1_SEO1, PUTATIVE (AFU_ORTHOLOGUE AFUA_3G00980)-RELATED"/>
    <property type="match status" value="1"/>
</dbReference>
<dbReference type="RefSeq" id="XP_069210464.1">
    <property type="nucleotide sequence ID" value="XM_069353046.1"/>
</dbReference>
<dbReference type="InterPro" id="IPR020846">
    <property type="entry name" value="MFS_dom"/>
</dbReference>
<gene>
    <name evidence="9" type="ORF">Q8F55_004533</name>
</gene>
<evidence type="ECO:0000256" key="4">
    <source>
        <dbReference type="ARBA" id="ARBA00022989"/>
    </source>
</evidence>
<feature type="compositionally biased region" description="Low complexity" evidence="6">
    <location>
        <begin position="524"/>
        <end position="544"/>
    </location>
</feature>
<evidence type="ECO:0000313" key="10">
    <source>
        <dbReference type="Proteomes" id="UP001565368"/>
    </source>
</evidence>
<dbReference type="GeneID" id="95985576"/>
<dbReference type="Pfam" id="PF07690">
    <property type="entry name" value="MFS_1"/>
    <property type="match status" value="1"/>
</dbReference>
<feature type="transmembrane region" description="Helical" evidence="7">
    <location>
        <begin position="54"/>
        <end position="72"/>
    </location>
</feature>
<feature type="transmembrane region" description="Helical" evidence="7">
    <location>
        <begin position="340"/>
        <end position="358"/>
    </location>
</feature>
<accession>A0ABR3Q712</accession>
<keyword evidence="5 7" id="KW-0472">Membrane</keyword>
<feature type="domain" description="Major facilitator superfamily (MFS) profile" evidence="8">
    <location>
        <begin position="62"/>
        <end position="489"/>
    </location>
</feature>
<dbReference type="Proteomes" id="UP001565368">
    <property type="component" value="Unassembled WGS sequence"/>
</dbReference>
<sequence length="739" mass="81423">MATKTLAYQPGRESASDVDVESVTKPVDLHQAIQPTWKGRLWDTFDLPKDERKLMFKVDALILTFASLGYFLKNLDQTNINNAFLSGMQEDLGMYGNQLVTAVSIWTVGYVIGQIPSNLLLTRVSPRYVIPALEFGWGIATLGSYAVKSYKALYALRFLVGLLESGFYPGIHYLLGGWYTPREIGKRAMIFWLAGSLGSMFSGFLQAAAYTNLHGVHGLAGWRWLFIIDAIITLPIALFGFVFLPGLPLQDKKEWWLTEEENNLAIARLKRIGRAGRKPWTRARIKALLSSWHFYVLPLQYVIWNNGGIQQPMGYYLKSFNKKPAPVPGRHYTVPQINNLPLVATGIFIVISLIFAWLSDGPLKGRRWPFMYIGAFWLLGIAIPLRVIPLYDNIEAHFALYWLTSAFSGAGPLILAWINEINQHDTEKRALLVAMGNDLAYVVQAVGPNFYWKTTDFPAARKGMTATIIYQILLIIWTTLILFLLRRDKRKAQATEAEQSDATDGIQGASDVKDKYAEDEGPTTRHVSSSPTSSASHTRSYSPSELDPHTVPISPLAIVFHSYAELALVSSTRRALAPADADRESERTAILDGIVVAWNDEDRVVYAASDPAFGALLTAGGSAREISSAMRELGANSAGVKDAPGGAVEAEALDAALQRTERAQRDEEEKGSGDAAGDGTALPTPGGSGAWSLASTADHVPDHTFTPRTPTDDDEMVGARAVYRLCEGCYARGYHLEQP</sequence>
<feature type="transmembrane region" description="Helical" evidence="7">
    <location>
        <begin position="400"/>
        <end position="418"/>
    </location>
</feature>
<feature type="transmembrane region" description="Helical" evidence="7">
    <location>
        <begin position="188"/>
        <end position="210"/>
    </location>
</feature>
<feature type="transmembrane region" description="Helical" evidence="7">
    <location>
        <begin position="92"/>
        <end position="116"/>
    </location>
</feature>
<comment type="caution">
    <text evidence="9">The sequence shown here is derived from an EMBL/GenBank/DDBJ whole genome shotgun (WGS) entry which is preliminary data.</text>
</comment>
<feature type="transmembrane region" description="Helical" evidence="7">
    <location>
        <begin position="464"/>
        <end position="485"/>
    </location>
</feature>
<feature type="compositionally biased region" description="Basic and acidic residues" evidence="6">
    <location>
        <begin position="659"/>
        <end position="672"/>
    </location>
</feature>
<keyword evidence="4 7" id="KW-1133">Transmembrane helix</keyword>
<feature type="region of interest" description="Disordered" evidence="6">
    <location>
        <begin position="659"/>
        <end position="714"/>
    </location>
</feature>
<feature type="region of interest" description="Disordered" evidence="6">
    <location>
        <begin position="495"/>
        <end position="546"/>
    </location>
</feature>
<evidence type="ECO:0000256" key="7">
    <source>
        <dbReference type="SAM" id="Phobius"/>
    </source>
</evidence>
<evidence type="ECO:0000256" key="3">
    <source>
        <dbReference type="ARBA" id="ARBA00022692"/>
    </source>
</evidence>
<keyword evidence="2" id="KW-0813">Transport</keyword>
<keyword evidence="10" id="KW-1185">Reference proteome</keyword>
<feature type="transmembrane region" description="Helical" evidence="7">
    <location>
        <begin position="222"/>
        <end position="244"/>
    </location>
</feature>
<dbReference type="InterPro" id="IPR036259">
    <property type="entry name" value="MFS_trans_sf"/>
</dbReference>
<dbReference type="EMBL" id="JBBXJM010000003">
    <property type="protein sequence ID" value="KAL1410520.1"/>
    <property type="molecule type" value="Genomic_DNA"/>
</dbReference>
<feature type="transmembrane region" description="Helical" evidence="7">
    <location>
        <begin position="153"/>
        <end position="176"/>
    </location>
</feature>
<evidence type="ECO:0000313" key="9">
    <source>
        <dbReference type="EMBL" id="KAL1410520.1"/>
    </source>
</evidence>